<dbReference type="Pfam" id="PF05532">
    <property type="entry name" value="CsbD"/>
    <property type="match status" value="1"/>
</dbReference>
<dbReference type="RefSeq" id="WP_124974627.1">
    <property type="nucleotide sequence ID" value="NZ_BFFP01000002.1"/>
</dbReference>
<dbReference type="AlphaFoldDB" id="A0A401IQI0"/>
<dbReference type="OrthoDB" id="2327033at2"/>
<feature type="coiled-coil region" evidence="2">
    <location>
        <begin position="20"/>
        <end position="47"/>
    </location>
</feature>
<dbReference type="InterPro" id="IPR036629">
    <property type="entry name" value="YjbJ_sf"/>
</dbReference>
<protein>
    <recommendedName>
        <fullName evidence="3">CsbD-like domain-containing protein</fullName>
    </recommendedName>
</protein>
<evidence type="ECO:0000259" key="3">
    <source>
        <dbReference type="Pfam" id="PF05532"/>
    </source>
</evidence>
<keyword evidence="5" id="KW-1185">Reference proteome</keyword>
<proteinExistence type="inferred from homology"/>
<dbReference type="InterPro" id="IPR008462">
    <property type="entry name" value="CsbD"/>
</dbReference>
<comment type="similarity">
    <text evidence="1">Belongs to the UPF0337 (CsbD) family.</text>
</comment>
<evidence type="ECO:0000313" key="5">
    <source>
        <dbReference type="Proteomes" id="UP000286848"/>
    </source>
</evidence>
<dbReference type="Gene3D" id="1.10.1470.10">
    <property type="entry name" value="YjbJ"/>
    <property type="match status" value="1"/>
</dbReference>
<organism evidence="4 5">
    <name type="scientific">Ligilactobacillus salitolerans</name>
    <dbReference type="NCBI Taxonomy" id="1808352"/>
    <lineage>
        <taxon>Bacteria</taxon>
        <taxon>Bacillati</taxon>
        <taxon>Bacillota</taxon>
        <taxon>Bacilli</taxon>
        <taxon>Lactobacillales</taxon>
        <taxon>Lactobacillaceae</taxon>
        <taxon>Ligilactobacillus</taxon>
    </lineage>
</organism>
<accession>A0A401IQI0</accession>
<comment type="caution">
    <text evidence="4">The sequence shown here is derived from an EMBL/GenBank/DDBJ whole genome shotgun (WGS) entry which is preliminary data.</text>
</comment>
<sequence>MQKFLLGVSLTANAILGYLLLKDEDTVEELRERLEHASDEVVGKVKQVKGDLTGDTSDKVAGAVQEAKGTVADKAQDVKEDVKDAVED</sequence>
<dbReference type="SUPFAM" id="SSF69047">
    <property type="entry name" value="Hypothetical protein YjbJ"/>
    <property type="match status" value="1"/>
</dbReference>
<evidence type="ECO:0000256" key="1">
    <source>
        <dbReference type="ARBA" id="ARBA00009129"/>
    </source>
</evidence>
<reference evidence="4 5" key="1">
    <citation type="journal article" date="2019" name="Int. J. Syst. Evol. Microbiol.">
        <title>Lactobacillus salitolerans sp. nov., a novel lactic acid bacterium isolated from spent mushroom substrates.</title>
        <authorList>
            <person name="Tohno M."/>
            <person name="Tanizawa Y."/>
            <person name="Kojima Y."/>
            <person name="Sakamoto M."/>
            <person name="Nakamura Y."/>
            <person name="Ohkuma M."/>
            <person name="Kobayashi H."/>
        </authorList>
    </citation>
    <scope>NUCLEOTIDE SEQUENCE [LARGE SCALE GENOMIC DNA]</scope>
    <source>
        <strain evidence="4 5">YK43</strain>
    </source>
</reference>
<evidence type="ECO:0000256" key="2">
    <source>
        <dbReference type="SAM" id="Coils"/>
    </source>
</evidence>
<evidence type="ECO:0000313" key="4">
    <source>
        <dbReference type="EMBL" id="GBG93799.1"/>
    </source>
</evidence>
<feature type="domain" description="CsbD-like" evidence="3">
    <location>
        <begin position="33"/>
        <end position="84"/>
    </location>
</feature>
<dbReference type="Proteomes" id="UP000286848">
    <property type="component" value="Unassembled WGS sequence"/>
</dbReference>
<keyword evidence="2" id="KW-0175">Coiled coil</keyword>
<dbReference type="EMBL" id="BFFP01000002">
    <property type="protein sequence ID" value="GBG93799.1"/>
    <property type="molecule type" value="Genomic_DNA"/>
</dbReference>
<name>A0A401IQI0_9LACO</name>
<gene>
    <name evidence="4" type="ORF">LFYK43_02580</name>
</gene>